<sequence>MLSDFPPLKVISSLSYPELSHNNIGLEKSKRTFSPWNASYRYTPLPPGHIRLLRFKTNPIYSAWKLSFDLILVSLDDHPPYEALSYRWSSKGGNDKVACDRGTLQVSANCKAALKHLNKEHRLLWVDAISINQNDNMENNHQVALMSQIYSHAERTIAWLGGDADDAASCVADINEAQRYLDGLEDASTLKRKVAMLQDGWSQGAFYKLLCRDWFSRVWILQEVALAKEIWVSCGDQTTTWSSFIGALGKLKTKYRLPKEHWAAWNLETFRKDYQRNERRGVSIHAAMAQSRQCEASDPRDKVYALLGVCPELAQEIGEPDYSLSPAVVGARAQRACFNGRLGVNALYLVSVGERLEKNIPSWVPDLSTGLKTWPRRPPLSTPSDGLATILPCPSGQDSQCLHIKGTFVDTLTSPFEYTHYDI</sequence>
<dbReference type="HOGENOM" id="CLU_004184_3_2_1"/>
<dbReference type="STRING" id="348802.A0A0D2EJ17"/>
<name>A0A0D2EJ17_9EURO</name>
<dbReference type="AlphaFoldDB" id="A0A0D2EJ17"/>
<dbReference type="PANTHER" id="PTHR24148">
    <property type="entry name" value="ANKYRIN REPEAT DOMAIN-CONTAINING PROTEIN 39 HOMOLOG-RELATED"/>
    <property type="match status" value="1"/>
</dbReference>
<reference evidence="2 3" key="1">
    <citation type="submission" date="2015-01" db="EMBL/GenBank/DDBJ databases">
        <title>The Genome Sequence of Exophiala xenobiotica CBS118157.</title>
        <authorList>
            <consortium name="The Broad Institute Genomics Platform"/>
            <person name="Cuomo C."/>
            <person name="de Hoog S."/>
            <person name="Gorbushina A."/>
            <person name="Stielow B."/>
            <person name="Teixiera M."/>
            <person name="Abouelleil A."/>
            <person name="Chapman S.B."/>
            <person name="Priest M."/>
            <person name="Young S.K."/>
            <person name="Wortman J."/>
            <person name="Nusbaum C."/>
            <person name="Birren B."/>
        </authorList>
    </citation>
    <scope>NUCLEOTIDE SEQUENCE [LARGE SCALE GENOMIC DNA]</scope>
    <source>
        <strain evidence="2 3">CBS 118157</strain>
    </source>
</reference>
<evidence type="ECO:0000313" key="2">
    <source>
        <dbReference type="EMBL" id="KIW54665.1"/>
    </source>
</evidence>
<evidence type="ECO:0000259" key="1">
    <source>
        <dbReference type="Pfam" id="PF06985"/>
    </source>
</evidence>
<dbReference type="Proteomes" id="UP000054342">
    <property type="component" value="Unassembled WGS sequence"/>
</dbReference>
<gene>
    <name evidence="2" type="ORF">PV05_07012</name>
</gene>
<dbReference type="GeneID" id="25328920"/>
<dbReference type="PANTHER" id="PTHR24148:SF64">
    <property type="entry name" value="HETEROKARYON INCOMPATIBILITY DOMAIN-CONTAINING PROTEIN"/>
    <property type="match status" value="1"/>
</dbReference>
<dbReference type="EMBL" id="KN847320">
    <property type="protein sequence ID" value="KIW54665.1"/>
    <property type="molecule type" value="Genomic_DNA"/>
</dbReference>
<accession>A0A0D2EJ17</accession>
<dbReference type="Pfam" id="PF06985">
    <property type="entry name" value="HET"/>
    <property type="match status" value="1"/>
</dbReference>
<feature type="domain" description="Heterokaryon incompatibility" evidence="1">
    <location>
        <begin position="81"/>
        <end position="223"/>
    </location>
</feature>
<dbReference type="InterPro" id="IPR052895">
    <property type="entry name" value="HetReg/Transcr_Mod"/>
</dbReference>
<evidence type="ECO:0000313" key="3">
    <source>
        <dbReference type="Proteomes" id="UP000054342"/>
    </source>
</evidence>
<dbReference type="RefSeq" id="XP_013315249.1">
    <property type="nucleotide sequence ID" value="XM_013459795.1"/>
</dbReference>
<dbReference type="OrthoDB" id="4161734at2759"/>
<proteinExistence type="predicted"/>
<keyword evidence="3" id="KW-1185">Reference proteome</keyword>
<protein>
    <recommendedName>
        <fullName evidence="1">Heterokaryon incompatibility domain-containing protein</fullName>
    </recommendedName>
</protein>
<organism evidence="2 3">
    <name type="scientific">Exophiala xenobiotica</name>
    <dbReference type="NCBI Taxonomy" id="348802"/>
    <lineage>
        <taxon>Eukaryota</taxon>
        <taxon>Fungi</taxon>
        <taxon>Dikarya</taxon>
        <taxon>Ascomycota</taxon>
        <taxon>Pezizomycotina</taxon>
        <taxon>Eurotiomycetes</taxon>
        <taxon>Chaetothyriomycetidae</taxon>
        <taxon>Chaetothyriales</taxon>
        <taxon>Herpotrichiellaceae</taxon>
        <taxon>Exophiala</taxon>
    </lineage>
</organism>
<dbReference type="InterPro" id="IPR010730">
    <property type="entry name" value="HET"/>
</dbReference>